<comment type="caution">
    <text evidence="1">The sequence shown here is derived from an EMBL/GenBank/DDBJ whole genome shotgun (WGS) entry which is preliminary data.</text>
</comment>
<evidence type="ECO:0000313" key="1">
    <source>
        <dbReference type="EMBL" id="GAP61930.1"/>
    </source>
</evidence>
<evidence type="ECO:0000313" key="4">
    <source>
        <dbReference type="Proteomes" id="UP000050502"/>
    </source>
</evidence>
<reference evidence="2 4" key="2">
    <citation type="submission" date="2015-07" db="EMBL/GenBank/DDBJ databases">
        <title>Whole genome sequence of Ardenticatena maritima DSM 23922.</title>
        <authorList>
            <person name="Hemp J."/>
            <person name="Ward L.M."/>
            <person name="Pace L.A."/>
            <person name="Fischer W.W."/>
        </authorList>
    </citation>
    <scope>NUCLEOTIDE SEQUENCE [LARGE SCALE GENOMIC DNA]</scope>
    <source>
        <strain evidence="2 4">110S</strain>
    </source>
</reference>
<dbReference type="Proteomes" id="UP000037784">
    <property type="component" value="Unassembled WGS sequence"/>
</dbReference>
<organism evidence="1 3">
    <name type="scientific">Ardenticatena maritima</name>
    <dbReference type="NCBI Taxonomy" id="872965"/>
    <lineage>
        <taxon>Bacteria</taxon>
        <taxon>Bacillati</taxon>
        <taxon>Chloroflexota</taxon>
        <taxon>Ardenticatenia</taxon>
        <taxon>Ardenticatenales</taxon>
        <taxon>Ardenticatenaceae</taxon>
        <taxon>Ardenticatena</taxon>
    </lineage>
</organism>
<protein>
    <submittedName>
        <fullName evidence="1">Uncharacterized protein</fullName>
    </submittedName>
</protein>
<dbReference type="STRING" id="872965.SE16_06285"/>
<dbReference type="Proteomes" id="UP000050502">
    <property type="component" value="Unassembled WGS sequence"/>
</dbReference>
<sequence length="195" mass="22772">MESGNLLNAYYELGRVAEEIVHTLGELITRGHLSAERKRWLSEALEQLAEAREGFIVTLRTSSVEDLLELEGLVRHVLFEWNWLADEMGMDILPEHIIHLPRRQLLTFAHSYLTLALMPRLPSDQVTFPRPRTYADIPSPRRPGEVLARLEEVEETLARLHIARNRPEHGRLRRTYGFFETSAWLVRDHRRMFGN</sequence>
<dbReference type="EMBL" id="BBZA01000019">
    <property type="protein sequence ID" value="GAP61930.1"/>
    <property type="molecule type" value="Genomic_DNA"/>
</dbReference>
<name>A0A0M9UBM5_9CHLR</name>
<dbReference type="AlphaFoldDB" id="A0A0M9UBM5"/>
<dbReference type="EMBL" id="LGKN01000004">
    <property type="protein sequence ID" value="KPL88414.1"/>
    <property type="molecule type" value="Genomic_DNA"/>
</dbReference>
<proteinExistence type="predicted"/>
<evidence type="ECO:0000313" key="3">
    <source>
        <dbReference type="Proteomes" id="UP000037784"/>
    </source>
</evidence>
<dbReference type="InParanoid" id="A0A0M9UBM5"/>
<dbReference type="RefSeq" id="WP_054491860.1">
    <property type="nucleotide sequence ID" value="NZ_BBZA01000019.1"/>
</dbReference>
<evidence type="ECO:0000313" key="2">
    <source>
        <dbReference type="EMBL" id="KPL88414.1"/>
    </source>
</evidence>
<reference evidence="1 3" key="1">
    <citation type="journal article" date="2015" name="Genome Announc.">
        <title>Draft Genome Sequence of a Heterotrophic Facultative Anaerobic Thermophilic Bacterium, Ardenticatena maritima Strain 110ST.</title>
        <authorList>
            <person name="Kawaichi S."/>
            <person name="Yoshida T."/>
            <person name="Sako Y."/>
            <person name="Nakamura R."/>
        </authorList>
    </citation>
    <scope>NUCLEOTIDE SEQUENCE [LARGE SCALE GENOMIC DNA]</scope>
    <source>
        <strain evidence="1 3">110S</strain>
    </source>
</reference>
<reference evidence="3" key="3">
    <citation type="submission" date="2015-08" db="EMBL/GenBank/DDBJ databases">
        <title>Draft Genome Sequence of a Heterotrophic Facultative Anaerobic Bacterium Ardenticatena maritima Strain 110S.</title>
        <authorList>
            <person name="Kawaichi S."/>
            <person name="Yoshida T."/>
            <person name="Sako Y."/>
            <person name="Nakamura R."/>
        </authorList>
    </citation>
    <scope>NUCLEOTIDE SEQUENCE [LARGE SCALE GENOMIC DNA]</scope>
    <source>
        <strain evidence="3">110S</strain>
    </source>
</reference>
<dbReference type="OrthoDB" id="9827747at2"/>
<accession>A0A0M9UBM5</accession>
<keyword evidence="3" id="KW-1185">Reference proteome</keyword>
<gene>
    <name evidence="1" type="ORF">ARMA_0353</name>
    <name evidence="2" type="ORF">SE16_06285</name>
</gene>